<name>A0A8T1X534_9STRA</name>
<evidence type="ECO:0000256" key="1">
    <source>
        <dbReference type="SAM" id="MobiDB-lite"/>
    </source>
</evidence>
<dbReference type="OrthoDB" id="77293at2759"/>
<dbReference type="InterPro" id="IPR039495">
    <property type="entry name" value="TAF1A"/>
</dbReference>
<evidence type="ECO:0000313" key="3">
    <source>
        <dbReference type="Proteomes" id="UP000693981"/>
    </source>
</evidence>
<proteinExistence type="predicted"/>
<accession>A0A8T1X534</accession>
<dbReference type="GO" id="GO:0000120">
    <property type="term" value="C:RNA polymerase I transcription regulator complex"/>
    <property type="evidence" value="ECO:0007669"/>
    <property type="project" value="InterPro"/>
</dbReference>
<dbReference type="GO" id="GO:0006360">
    <property type="term" value="P:transcription by RNA polymerase I"/>
    <property type="evidence" value="ECO:0007669"/>
    <property type="project" value="InterPro"/>
</dbReference>
<feature type="compositionally biased region" description="Acidic residues" evidence="1">
    <location>
        <begin position="734"/>
        <end position="751"/>
    </location>
</feature>
<comment type="caution">
    <text evidence="2">The sequence shown here is derived from an EMBL/GenBank/DDBJ whole genome shotgun (WGS) entry which is preliminary data.</text>
</comment>
<feature type="region of interest" description="Disordered" evidence="1">
    <location>
        <begin position="1"/>
        <end position="22"/>
    </location>
</feature>
<keyword evidence="3" id="KW-1185">Reference proteome</keyword>
<feature type="region of interest" description="Disordered" evidence="1">
    <location>
        <begin position="199"/>
        <end position="231"/>
    </location>
</feature>
<dbReference type="AlphaFoldDB" id="A0A8T1X534"/>
<sequence length="751" mass="85345">MADEEVGATGAARSGGNPLLVGAPPVEETVDRQIHALITTSDNIYFDQWKKNYYRGTPTRLRAALTQLLPTLVGARDYAGAAKVLAIMYHRFSVTPALCVEASLEVMRRQQDYRSDLLNFYESALKDRRLDKMLLLKEMLLFHIIHGEFYEAYRLYQDKIQNLEEAEKDARLLANFGMLCYWLLFIESKEMRDMLKQQELDGEDGDDDDDDDDDDMEDNDNGLERRFQSSENVESVIESTYLFKTPIGVHVLYQHASGALRRAVALCPHSAMYVEHYSQLLILVGSVQSACDYLESYFHAHPADPHGARMLSGFLERYYPDSVDAQVSVYIRWMKADPSCIYALEKVMELSSAGAISSYTLTKALVEALDLCGSDMHVIQNPQVAITLWRNLAELLTAMDDEEFATAQVDEASTEASYNHETIADIGAQRLWWKRLYFLRPSTVKEVVAASNSGTALMEVSIYRAAVANRLFPGRLAMAELRVKSIFEVTPDVVKAAILEMKRVLPSSHPHFPGESLVELLMCNKMSSFARQRRVRLAEIRRALRPILKLFMYVNENELAAGAWAVCKEGGLEGVISREDVMRTVQSLLPGHYFWVIEGIDYRSQHALANPVVRGTSNDPEKILRSMKRRHKYTKVTIPHIQAVMWMERYEAAHGRFVDDDSEFWERAKRAKRTKPNKQNDVDIIVLDADGEERRGTRRGRIAKRIKPNKQNDKDADATVIDEGIAEEKKSTDDTSEEEDDRGSDYGEESN</sequence>
<feature type="region of interest" description="Disordered" evidence="1">
    <location>
        <begin position="694"/>
        <end position="751"/>
    </location>
</feature>
<dbReference type="Proteomes" id="UP000693981">
    <property type="component" value="Unassembled WGS sequence"/>
</dbReference>
<evidence type="ECO:0000313" key="2">
    <source>
        <dbReference type="EMBL" id="KAG7400434.1"/>
    </source>
</evidence>
<feature type="compositionally biased region" description="Basic residues" evidence="1">
    <location>
        <begin position="696"/>
        <end position="708"/>
    </location>
</feature>
<dbReference type="Pfam" id="PF14929">
    <property type="entry name" value="TAF1_subA"/>
    <property type="match status" value="1"/>
</dbReference>
<feature type="compositionally biased region" description="Acidic residues" evidence="1">
    <location>
        <begin position="200"/>
        <end position="221"/>
    </location>
</feature>
<protein>
    <submittedName>
        <fullName evidence="2">Uncharacterized protein</fullName>
    </submittedName>
</protein>
<gene>
    <name evidence="2" type="ORF">PHYBOEH_005809</name>
</gene>
<reference evidence="2" key="1">
    <citation type="submission" date="2021-02" db="EMBL/GenBank/DDBJ databases">
        <authorList>
            <person name="Palmer J.M."/>
        </authorList>
    </citation>
    <scope>NUCLEOTIDE SEQUENCE</scope>
    <source>
        <strain evidence="2">SCRP23</strain>
    </source>
</reference>
<organism evidence="2 3">
    <name type="scientific">Phytophthora boehmeriae</name>
    <dbReference type="NCBI Taxonomy" id="109152"/>
    <lineage>
        <taxon>Eukaryota</taxon>
        <taxon>Sar</taxon>
        <taxon>Stramenopiles</taxon>
        <taxon>Oomycota</taxon>
        <taxon>Peronosporomycetes</taxon>
        <taxon>Peronosporales</taxon>
        <taxon>Peronosporaceae</taxon>
        <taxon>Phytophthora</taxon>
    </lineage>
</organism>
<dbReference type="EMBL" id="JAGDFL010000030">
    <property type="protein sequence ID" value="KAG7400434.1"/>
    <property type="molecule type" value="Genomic_DNA"/>
</dbReference>